<evidence type="ECO:0000256" key="3">
    <source>
        <dbReference type="SAM" id="SignalP"/>
    </source>
</evidence>
<dbReference type="Pfam" id="PF00026">
    <property type="entry name" value="Asp"/>
    <property type="match status" value="1"/>
</dbReference>
<feature type="chain" id="PRO_5041951118" evidence="3">
    <location>
        <begin position="24"/>
        <end position="602"/>
    </location>
</feature>
<keyword evidence="2" id="KW-1133">Transmembrane helix</keyword>
<reference evidence="5" key="1">
    <citation type="journal article" date="2023" name="Mol. Phylogenet. Evol.">
        <title>Genome-scale phylogeny and comparative genomics of the fungal order Sordariales.</title>
        <authorList>
            <person name="Hensen N."/>
            <person name="Bonometti L."/>
            <person name="Westerberg I."/>
            <person name="Brannstrom I.O."/>
            <person name="Guillou S."/>
            <person name="Cros-Aarteil S."/>
            <person name="Calhoun S."/>
            <person name="Haridas S."/>
            <person name="Kuo A."/>
            <person name="Mondo S."/>
            <person name="Pangilinan J."/>
            <person name="Riley R."/>
            <person name="LaButti K."/>
            <person name="Andreopoulos B."/>
            <person name="Lipzen A."/>
            <person name="Chen C."/>
            <person name="Yan M."/>
            <person name="Daum C."/>
            <person name="Ng V."/>
            <person name="Clum A."/>
            <person name="Steindorff A."/>
            <person name="Ohm R.A."/>
            <person name="Martin F."/>
            <person name="Silar P."/>
            <person name="Natvig D.O."/>
            <person name="Lalanne C."/>
            <person name="Gautier V."/>
            <person name="Ament-Velasquez S.L."/>
            <person name="Kruys A."/>
            <person name="Hutchinson M.I."/>
            <person name="Powell A.J."/>
            <person name="Barry K."/>
            <person name="Miller A.N."/>
            <person name="Grigoriev I.V."/>
            <person name="Debuchy R."/>
            <person name="Gladieux P."/>
            <person name="Hiltunen Thoren M."/>
            <person name="Johannesson H."/>
        </authorList>
    </citation>
    <scope>NUCLEOTIDE SEQUENCE</scope>
    <source>
        <strain evidence="5">SMH4131-1</strain>
    </source>
</reference>
<dbReference type="SUPFAM" id="SSF50630">
    <property type="entry name" value="Acid proteases"/>
    <property type="match status" value="1"/>
</dbReference>
<dbReference type="InterPro" id="IPR021109">
    <property type="entry name" value="Peptidase_aspartic_dom_sf"/>
</dbReference>
<feature type="transmembrane region" description="Helical" evidence="2">
    <location>
        <begin position="491"/>
        <end position="515"/>
    </location>
</feature>
<evidence type="ECO:0000313" key="6">
    <source>
        <dbReference type="Proteomes" id="UP001286456"/>
    </source>
</evidence>
<gene>
    <name evidence="5" type="ORF">B0T19DRAFT_485479</name>
</gene>
<keyword evidence="2" id="KW-0812">Transmembrane</keyword>
<name>A0AAE0IPL3_9PEZI</name>
<evidence type="ECO:0000313" key="5">
    <source>
        <dbReference type="EMBL" id="KAK3328617.1"/>
    </source>
</evidence>
<protein>
    <submittedName>
        <fullName evidence="5">Aspartic peptidase domain-containing protein</fullName>
    </submittedName>
</protein>
<keyword evidence="2" id="KW-0472">Membrane</keyword>
<accession>A0AAE0IPL3</accession>
<feature type="region of interest" description="Disordered" evidence="1">
    <location>
        <begin position="526"/>
        <end position="572"/>
    </location>
</feature>
<evidence type="ECO:0000256" key="2">
    <source>
        <dbReference type="SAM" id="Phobius"/>
    </source>
</evidence>
<dbReference type="EMBL" id="JAUEPO010000003">
    <property type="protein sequence ID" value="KAK3328617.1"/>
    <property type="molecule type" value="Genomic_DNA"/>
</dbReference>
<evidence type="ECO:0000259" key="4">
    <source>
        <dbReference type="PROSITE" id="PS51767"/>
    </source>
</evidence>
<feature type="signal peptide" evidence="3">
    <location>
        <begin position="1"/>
        <end position="23"/>
    </location>
</feature>
<organism evidence="5 6">
    <name type="scientific">Cercophora scortea</name>
    <dbReference type="NCBI Taxonomy" id="314031"/>
    <lineage>
        <taxon>Eukaryota</taxon>
        <taxon>Fungi</taxon>
        <taxon>Dikarya</taxon>
        <taxon>Ascomycota</taxon>
        <taxon>Pezizomycotina</taxon>
        <taxon>Sordariomycetes</taxon>
        <taxon>Sordariomycetidae</taxon>
        <taxon>Sordariales</taxon>
        <taxon>Lasiosphaeriaceae</taxon>
        <taxon>Cercophora</taxon>
    </lineage>
</organism>
<dbReference type="InterPro" id="IPR033121">
    <property type="entry name" value="PEPTIDASE_A1"/>
</dbReference>
<dbReference type="Proteomes" id="UP001286456">
    <property type="component" value="Unassembled WGS sequence"/>
</dbReference>
<dbReference type="AlphaFoldDB" id="A0AAE0IPL3"/>
<reference evidence="5" key="2">
    <citation type="submission" date="2023-06" db="EMBL/GenBank/DDBJ databases">
        <authorList>
            <consortium name="Lawrence Berkeley National Laboratory"/>
            <person name="Haridas S."/>
            <person name="Hensen N."/>
            <person name="Bonometti L."/>
            <person name="Westerberg I."/>
            <person name="Brannstrom I.O."/>
            <person name="Guillou S."/>
            <person name="Cros-Aarteil S."/>
            <person name="Calhoun S."/>
            <person name="Kuo A."/>
            <person name="Mondo S."/>
            <person name="Pangilinan J."/>
            <person name="Riley R."/>
            <person name="Labutti K."/>
            <person name="Andreopoulos B."/>
            <person name="Lipzen A."/>
            <person name="Chen C."/>
            <person name="Yanf M."/>
            <person name="Daum C."/>
            <person name="Ng V."/>
            <person name="Clum A."/>
            <person name="Steindorff A."/>
            <person name="Ohm R."/>
            <person name="Martin F."/>
            <person name="Silar P."/>
            <person name="Natvig D."/>
            <person name="Lalanne C."/>
            <person name="Gautier V."/>
            <person name="Ament-Velasquez S.L."/>
            <person name="Kruys A."/>
            <person name="Hutchinson M.I."/>
            <person name="Powell A.J."/>
            <person name="Barry K."/>
            <person name="Miller A.N."/>
            <person name="Grigoriev I.V."/>
            <person name="Debuchy R."/>
            <person name="Gladieux P."/>
            <person name="Thoren M.H."/>
            <person name="Johannesson H."/>
        </authorList>
    </citation>
    <scope>NUCLEOTIDE SEQUENCE</scope>
    <source>
        <strain evidence="5">SMH4131-1</strain>
    </source>
</reference>
<sequence length="602" mass="63637">MAFYFCRLAILLILSFFHALSVASVAASPREAVWSTDTFGPDGPWNAVEVTVGAQANKMALFPGRRFHSFVITTEYCAFNSTFSHCQAGSLPFSKDLVETGGIQFRPPIQPLMAGVAMHGNNAQLVYDTFNMQFDTGTVPNVSMALVDSQMMVYPGGGMFPAFAGCLSLGAPDVNQTFVLQDGNPNINTSIIPWYLTQRGVIPSSSYGLHIGSAAASAEMAGSLFYGGYDRNRIVGGVLTLDGDFEGPILLQDIGIKVVKGSSPFDFPVSKTGLLASGNSSISAVGITVALDACSPYMTLPKSACDSIAAALPVTYNESLGLYLWNTDDARYSQIVSSASVLTFTFMGESNTETLTINVPFRHLNLTLAPPLVPSPVPYFPCSTGGTGAYILGRAFLQDAFLSGNWETKKLFLAQAPGPNIQTTSNAVSIGHADVSISGSENDWETSWDGFWTALSPAQLTSTGTAAAATNTASGGSSSTNANAAAGLSTMAMAGIGVGVGVVTLAILGVVLFCWRRRARERLQAAQEAEDERKTRAAYSGSGSEGGRYEPRPPVPVEAHGSQEKWAPAEVEGSLKRATQAAFEAEGGQKRGMSKYYAYELP</sequence>
<proteinExistence type="predicted"/>
<comment type="caution">
    <text evidence="5">The sequence shown here is derived from an EMBL/GenBank/DDBJ whole genome shotgun (WGS) entry which is preliminary data.</text>
</comment>
<evidence type="ECO:0000256" key="1">
    <source>
        <dbReference type="SAM" id="MobiDB-lite"/>
    </source>
</evidence>
<dbReference type="Gene3D" id="2.40.70.10">
    <property type="entry name" value="Acid Proteases"/>
    <property type="match status" value="2"/>
</dbReference>
<keyword evidence="3" id="KW-0732">Signal</keyword>
<keyword evidence="6" id="KW-1185">Reference proteome</keyword>
<dbReference type="PROSITE" id="PS51767">
    <property type="entry name" value="PEPTIDASE_A1"/>
    <property type="match status" value="1"/>
</dbReference>
<feature type="domain" description="Peptidase A1" evidence="4">
    <location>
        <begin position="46"/>
        <end position="414"/>
    </location>
</feature>